<dbReference type="OrthoDB" id="9804819at2"/>
<dbReference type="Pfam" id="PF13732">
    <property type="entry name" value="DrrA1-3_C"/>
    <property type="match status" value="1"/>
</dbReference>
<dbReference type="PROSITE" id="PS50893">
    <property type="entry name" value="ABC_TRANSPORTER_2"/>
    <property type="match status" value="1"/>
</dbReference>
<dbReference type="STRING" id="117157.SAMN04489717_4126"/>
<dbReference type="InterPro" id="IPR050763">
    <property type="entry name" value="ABC_transporter_ATP-binding"/>
</dbReference>
<dbReference type="GO" id="GO:0005524">
    <property type="term" value="F:ATP binding"/>
    <property type="evidence" value="ECO:0007669"/>
    <property type="project" value="UniProtKB-KW"/>
</dbReference>
<dbReference type="Gene3D" id="3.40.50.300">
    <property type="entry name" value="P-loop containing nucleotide triphosphate hydrolases"/>
    <property type="match status" value="1"/>
</dbReference>
<keyword evidence="4" id="KW-0547">Nucleotide-binding</keyword>
<reference evidence="11 12" key="1">
    <citation type="submission" date="2016-10" db="EMBL/GenBank/DDBJ databases">
        <authorList>
            <person name="de Groot N.N."/>
        </authorList>
    </citation>
    <scope>NUCLEOTIDE SEQUENCE [LARGE SCALE GENOMIC DNA]</scope>
    <source>
        <strain evidence="11 12">DSM 22024</strain>
    </source>
</reference>
<dbReference type="GO" id="GO:0005886">
    <property type="term" value="C:plasma membrane"/>
    <property type="evidence" value="ECO:0007669"/>
    <property type="project" value="UniProtKB-SubCell"/>
</dbReference>
<evidence type="ECO:0000256" key="5">
    <source>
        <dbReference type="ARBA" id="ARBA00022840"/>
    </source>
</evidence>
<gene>
    <name evidence="11" type="ORF">SAMN04489717_4126</name>
</gene>
<dbReference type="InterPro" id="IPR003439">
    <property type="entry name" value="ABC_transporter-like_ATP-bd"/>
</dbReference>
<dbReference type="Proteomes" id="UP000198983">
    <property type="component" value="Chromosome I"/>
</dbReference>
<dbReference type="InterPro" id="IPR005894">
    <property type="entry name" value="DrrA"/>
</dbReference>
<evidence type="ECO:0000256" key="1">
    <source>
        <dbReference type="ARBA" id="ARBA00004202"/>
    </source>
</evidence>
<evidence type="ECO:0000256" key="2">
    <source>
        <dbReference type="ARBA" id="ARBA00022448"/>
    </source>
</evidence>
<evidence type="ECO:0000256" key="6">
    <source>
        <dbReference type="ARBA" id="ARBA00022967"/>
    </source>
</evidence>
<dbReference type="PANTHER" id="PTHR42711">
    <property type="entry name" value="ABC TRANSPORTER ATP-BINDING PROTEIN"/>
    <property type="match status" value="1"/>
</dbReference>
<accession>A0A1H1VM51</accession>
<dbReference type="RefSeq" id="WP_092655239.1">
    <property type="nucleotide sequence ID" value="NZ_LT629732.1"/>
</dbReference>
<keyword evidence="7" id="KW-0472">Membrane</keyword>
<evidence type="ECO:0000256" key="8">
    <source>
        <dbReference type="ARBA" id="ARBA00023251"/>
    </source>
</evidence>
<dbReference type="GO" id="GO:0043215">
    <property type="term" value="P:daunorubicin transport"/>
    <property type="evidence" value="ECO:0007669"/>
    <property type="project" value="InterPro"/>
</dbReference>
<evidence type="ECO:0000313" key="11">
    <source>
        <dbReference type="EMBL" id="SDS85833.1"/>
    </source>
</evidence>
<keyword evidence="3" id="KW-1003">Cell membrane</keyword>
<dbReference type="SMART" id="SM00382">
    <property type="entry name" value="AAA"/>
    <property type="match status" value="1"/>
</dbReference>
<feature type="domain" description="ABC transporter" evidence="10">
    <location>
        <begin position="23"/>
        <end position="258"/>
    </location>
</feature>
<dbReference type="InterPro" id="IPR025302">
    <property type="entry name" value="DrrA1/2-like_C"/>
</dbReference>
<comment type="subcellular location">
    <subcellularLocation>
        <location evidence="1">Cell membrane</location>
        <topology evidence="1">Peripheral membrane protein</topology>
    </subcellularLocation>
</comment>
<keyword evidence="2" id="KW-0813">Transport</keyword>
<dbReference type="GO" id="GO:0046677">
    <property type="term" value="P:response to antibiotic"/>
    <property type="evidence" value="ECO:0007669"/>
    <property type="project" value="UniProtKB-KW"/>
</dbReference>
<sequence>MSVYAASGVLDDPGPLPYGRPAIEAAGLTKTYGSGDKAVRALAGISFAVPAGSVFGLLGPNGAGKSTTVKILTTLSRADAGTASVAGIDVHRRPAWVRRAIGYVSQKPAFDPMGTGRENLVLAGRIHGLSGPSARARADELLGRFGLAEAGNRLAGKWSGGMQRKLDVATGLVHRPSVLFMDEPTTGLDPQARAEMWAEISRLAREDGLTVLLTTHYLEEADRLADRLVIIDRGRVVAAGTPDELKAQLDGDTVQAEIVGAEQAEAARSVLAGVPGVHDVSVEETTVRARVTNGAATLPAVLAALDGARVGLTAVTVARPSLDDVYLRHAGRSFDRADAASFPRQEKNR</sequence>
<keyword evidence="5 11" id="KW-0067">ATP-binding</keyword>
<dbReference type="SUPFAM" id="SSF52540">
    <property type="entry name" value="P-loop containing nucleoside triphosphate hydrolases"/>
    <property type="match status" value="1"/>
</dbReference>
<dbReference type="InterPro" id="IPR003593">
    <property type="entry name" value="AAA+_ATPase"/>
</dbReference>
<keyword evidence="8" id="KW-0046">Antibiotic resistance</keyword>
<dbReference type="GO" id="GO:0016887">
    <property type="term" value="F:ATP hydrolysis activity"/>
    <property type="evidence" value="ECO:0007669"/>
    <property type="project" value="InterPro"/>
</dbReference>
<organism evidence="11 12">
    <name type="scientific">Actinopolymorpha singaporensis</name>
    <dbReference type="NCBI Taxonomy" id="117157"/>
    <lineage>
        <taxon>Bacteria</taxon>
        <taxon>Bacillati</taxon>
        <taxon>Actinomycetota</taxon>
        <taxon>Actinomycetes</taxon>
        <taxon>Propionibacteriales</taxon>
        <taxon>Actinopolymorphaceae</taxon>
        <taxon>Actinopolymorpha</taxon>
    </lineage>
</organism>
<protein>
    <submittedName>
        <fullName evidence="11">ABC-2 type transport system ATP-binding protein</fullName>
    </submittedName>
</protein>
<dbReference type="Pfam" id="PF00005">
    <property type="entry name" value="ABC_tran"/>
    <property type="match status" value="1"/>
</dbReference>
<evidence type="ECO:0000256" key="3">
    <source>
        <dbReference type="ARBA" id="ARBA00022475"/>
    </source>
</evidence>
<evidence type="ECO:0000256" key="9">
    <source>
        <dbReference type="ARBA" id="ARBA00049985"/>
    </source>
</evidence>
<dbReference type="GO" id="GO:1900753">
    <property type="term" value="P:doxorubicin transport"/>
    <property type="evidence" value="ECO:0007669"/>
    <property type="project" value="InterPro"/>
</dbReference>
<proteinExistence type="inferred from homology"/>
<dbReference type="EMBL" id="LT629732">
    <property type="protein sequence ID" value="SDS85833.1"/>
    <property type="molecule type" value="Genomic_DNA"/>
</dbReference>
<evidence type="ECO:0000259" key="10">
    <source>
        <dbReference type="PROSITE" id="PS50893"/>
    </source>
</evidence>
<name>A0A1H1VM51_9ACTN</name>
<evidence type="ECO:0000256" key="4">
    <source>
        <dbReference type="ARBA" id="ARBA00022741"/>
    </source>
</evidence>
<comment type="similarity">
    <text evidence="9">Belongs to the ABC transporter superfamily. Drug exporter-1 (DrugE1) (TC 3.A.1.105) family.</text>
</comment>
<evidence type="ECO:0000313" key="12">
    <source>
        <dbReference type="Proteomes" id="UP000198983"/>
    </source>
</evidence>
<evidence type="ECO:0000256" key="7">
    <source>
        <dbReference type="ARBA" id="ARBA00023136"/>
    </source>
</evidence>
<dbReference type="PANTHER" id="PTHR42711:SF19">
    <property type="entry name" value="DOXORUBICIN RESISTANCE ATP-BINDING PROTEIN DRRA"/>
    <property type="match status" value="1"/>
</dbReference>
<keyword evidence="6" id="KW-1278">Translocase</keyword>
<keyword evidence="12" id="KW-1185">Reference proteome</keyword>
<dbReference type="AlphaFoldDB" id="A0A1H1VM51"/>
<dbReference type="NCBIfam" id="TIGR01188">
    <property type="entry name" value="drrA"/>
    <property type="match status" value="1"/>
</dbReference>
<dbReference type="InterPro" id="IPR027417">
    <property type="entry name" value="P-loop_NTPase"/>
</dbReference>